<evidence type="ECO:0000313" key="1">
    <source>
        <dbReference type="EMBL" id="KIM34614.1"/>
    </source>
</evidence>
<protein>
    <recommendedName>
        <fullName evidence="3">Fungal-type protein kinase domain-containing protein</fullName>
    </recommendedName>
</protein>
<dbReference type="EMBL" id="KN831909">
    <property type="protein sequence ID" value="KIM34614.1"/>
    <property type="molecule type" value="Genomic_DNA"/>
</dbReference>
<dbReference type="Proteomes" id="UP000053424">
    <property type="component" value="Unassembled WGS sequence"/>
</dbReference>
<evidence type="ECO:0000313" key="2">
    <source>
        <dbReference type="Proteomes" id="UP000053424"/>
    </source>
</evidence>
<feature type="non-terminal residue" evidence="1">
    <location>
        <position position="349"/>
    </location>
</feature>
<evidence type="ECO:0008006" key="3">
    <source>
        <dbReference type="Google" id="ProtNLM"/>
    </source>
</evidence>
<sequence length="349" mass="39303">NFRESQAKEHPIYDGRCPLDPGVNRSTLAIPASLYHPVFQRWRLRAADPNFNAPAGLVAATARLMEAASILYPSENDRKVATRQHLQDTISHGIQHVVNADYTSADGRTTVVARWGTVSRSVPAMMGEEKRDAADSRQDATTQGAFSMRRAWFDDDLSVFRNLGCCPTFLVGFSGAHLVVSAAVLTDKLIVERLAMWWVGHSSTHDDDHTQVIARTLHALSLGIDELCEWYKTLDNRALFDEEKKTPANHPRFFPFAYRYPVVAEDFSTVVEFEYLCPLQPDQSTCVTFHAITKGSNLKEVVVKFVQRYCREVHDVLAVAGMAPAILYYGRIDPDVDYGNWKMVVMEYL</sequence>
<keyword evidence="2" id="KW-1185">Reference proteome</keyword>
<reference evidence="2" key="2">
    <citation type="submission" date="2015-01" db="EMBL/GenBank/DDBJ databases">
        <title>Evolutionary Origins and Diversification of the Mycorrhizal Mutualists.</title>
        <authorList>
            <consortium name="DOE Joint Genome Institute"/>
            <consortium name="Mycorrhizal Genomics Consortium"/>
            <person name="Kohler A."/>
            <person name="Kuo A."/>
            <person name="Nagy L.G."/>
            <person name="Floudas D."/>
            <person name="Copeland A."/>
            <person name="Barry K.W."/>
            <person name="Cichocki N."/>
            <person name="Veneault-Fourrey C."/>
            <person name="LaButti K."/>
            <person name="Lindquist E.A."/>
            <person name="Lipzen A."/>
            <person name="Lundell T."/>
            <person name="Morin E."/>
            <person name="Murat C."/>
            <person name="Riley R."/>
            <person name="Ohm R."/>
            <person name="Sun H."/>
            <person name="Tunlid A."/>
            <person name="Henrissat B."/>
            <person name="Grigoriev I.V."/>
            <person name="Hibbett D.S."/>
            <person name="Martin F."/>
        </authorList>
    </citation>
    <scope>NUCLEOTIDE SEQUENCE [LARGE SCALE GENOMIC DNA]</scope>
    <source>
        <strain evidence="2">h7</strain>
    </source>
</reference>
<accession>A0A0C3BRF4</accession>
<gene>
    <name evidence="1" type="ORF">M413DRAFT_35955</name>
</gene>
<dbReference type="HOGENOM" id="CLU_013871_2_2_1"/>
<feature type="non-terminal residue" evidence="1">
    <location>
        <position position="1"/>
    </location>
</feature>
<organism evidence="1 2">
    <name type="scientific">Hebeloma cylindrosporum</name>
    <dbReference type="NCBI Taxonomy" id="76867"/>
    <lineage>
        <taxon>Eukaryota</taxon>
        <taxon>Fungi</taxon>
        <taxon>Dikarya</taxon>
        <taxon>Basidiomycota</taxon>
        <taxon>Agaricomycotina</taxon>
        <taxon>Agaricomycetes</taxon>
        <taxon>Agaricomycetidae</taxon>
        <taxon>Agaricales</taxon>
        <taxon>Agaricineae</taxon>
        <taxon>Hymenogastraceae</taxon>
        <taxon>Hebeloma</taxon>
    </lineage>
</organism>
<name>A0A0C3BRF4_HEBCY</name>
<reference evidence="1 2" key="1">
    <citation type="submission" date="2014-04" db="EMBL/GenBank/DDBJ databases">
        <authorList>
            <consortium name="DOE Joint Genome Institute"/>
            <person name="Kuo A."/>
            <person name="Gay G."/>
            <person name="Dore J."/>
            <person name="Kohler A."/>
            <person name="Nagy L.G."/>
            <person name="Floudas D."/>
            <person name="Copeland A."/>
            <person name="Barry K.W."/>
            <person name="Cichocki N."/>
            <person name="Veneault-Fourrey C."/>
            <person name="LaButti K."/>
            <person name="Lindquist E.A."/>
            <person name="Lipzen A."/>
            <person name="Lundell T."/>
            <person name="Morin E."/>
            <person name="Murat C."/>
            <person name="Sun H."/>
            <person name="Tunlid A."/>
            <person name="Henrissat B."/>
            <person name="Grigoriev I.V."/>
            <person name="Hibbett D.S."/>
            <person name="Martin F."/>
            <person name="Nordberg H.P."/>
            <person name="Cantor M.N."/>
            <person name="Hua S.X."/>
        </authorList>
    </citation>
    <scope>NUCLEOTIDE SEQUENCE [LARGE SCALE GENOMIC DNA]</scope>
    <source>
        <strain evidence="2">h7</strain>
    </source>
</reference>
<proteinExistence type="predicted"/>
<dbReference type="AlphaFoldDB" id="A0A0C3BRF4"/>
<dbReference type="OrthoDB" id="4062651at2759"/>